<protein>
    <recommendedName>
        <fullName evidence="8">Calreticulin</fullName>
    </recommendedName>
</protein>
<dbReference type="Gene3D" id="2.10.250.10">
    <property type="entry name" value="Calreticulin/calnexin, P domain"/>
    <property type="match status" value="1"/>
</dbReference>
<name>A0A835HGN1_9MAGN</name>
<gene>
    <name evidence="6" type="ORF">IFM89_030440</name>
</gene>
<evidence type="ECO:0008006" key="8">
    <source>
        <dbReference type="Google" id="ProtNLM"/>
    </source>
</evidence>
<evidence type="ECO:0000313" key="6">
    <source>
        <dbReference type="EMBL" id="KAF9598716.1"/>
    </source>
</evidence>
<comment type="caution">
    <text evidence="6">The sequence shown here is derived from an EMBL/GenBank/DDBJ whole genome shotgun (WGS) entry which is preliminary data.</text>
</comment>
<dbReference type="InterPro" id="IPR001580">
    <property type="entry name" value="Calret/calnex"/>
</dbReference>
<reference evidence="6 7" key="1">
    <citation type="submission" date="2020-10" db="EMBL/GenBank/DDBJ databases">
        <title>The Coptis chinensis genome and diversification of protoberbering-type alkaloids.</title>
        <authorList>
            <person name="Wang B."/>
            <person name="Shu S."/>
            <person name="Song C."/>
            <person name="Liu Y."/>
        </authorList>
    </citation>
    <scope>NUCLEOTIDE SEQUENCE [LARGE SCALE GENOMIC DNA]</scope>
    <source>
        <strain evidence="6">HL-2020</strain>
        <tissue evidence="6">Leaf</tissue>
    </source>
</reference>
<dbReference type="GO" id="GO:0006457">
    <property type="term" value="P:protein folding"/>
    <property type="evidence" value="ECO:0007669"/>
    <property type="project" value="InterPro"/>
</dbReference>
<evidence type="ECO:0000256" key="3">
    <source>
        <dbReference type="ARBA" id="ARBA00022824"/>
    </source>
</evidence>
<dbReference type="Proteomes" id="UP000631114">
    <property type="component" value="Unassembled WGS sequence"/>
</dbReference>
<dbReference type="GO" id="GO:0005789">
    <property type="term" value="C:endoplasmic reticulum membrane"/>
    <property type="evidence" value="ECO:0007669"/>
    <property type="project" value="TreeGrafter"/>
</dbReference>
<evidence type="ECO:0000256" key="1">
    <source>
        <dbReference type="ARBA" id="ARBA00004240"/>
    </source>
</evidence>
<evidence type="ECO:0000313" key="7">
    <source>
        <dbReference type="Proteomes" id="UP000631114"/>
    </source>
</evidence>
<keyword evidence="3 5" id="KW-0256">Endoplasmic reticulum</keyword>
<evidence type="ECO:0000256" key="5">
    <source>
        <dbReference type="RuleBase" id="RU362126"/>
    </source>
</evidence>
<keyword evidence="7" id="KW-1185">Reference proteome</keyword>
<accession>A0A835HGN1</accession>
<dbReference type="GO" id="GO:0036503">
    <property type="term" value="P:ERAD pathway"/>
    <property type="evidence" value="ECO:0007669"/>
    <property type="project" value="TreeGrafter"/>
</dbReference>
<dbReference type="OrthoDB" id="1938156at2759"/>
<dbReference type="PANTHER" id="PTHR11073">
    <property type="entry name" value="CALRETICULIN AND CALNEXIN"/>
    <property type="match status" value="1"/>
</dbReference>
<proteinExistence type="inferred from homology"/>
<dbReference type="InterPro" id="IPR013320">
    <property type="entry name" value="ConA-like_dom_sf"/>
</dbReference>
<dbReference type="GO" id="GO:0051082">
    <property type="term" value="F:unfolded protein binding"/>
    <property type="evidence" value="ECO:0007669"/>
    <property type="project" value="InterPro"/>
</dbReference>
<dbReference type="Gene3D" id="2.60.120.200">
    <property type="match status" value="1"/>
</dbReference>
<comment type="similarity">
    <text evidence="2 5">Belongs to the calreticulin family.</text>
</comment>
<sequence length="161" mass="18462">MYSFLDGNIAGIQTSIDAKHSAIFAKIPEFSNKDRTLVLQYSVKFEQDIECGGSYIKLHSSYVNQNKFGGDTPYRPDASYSIWIDGRERESGSMYTDWDIIPPRKIKDVHGKRPDSWDEEDDGIWKALKVPNPTYKGPWKHKIKDPLYSSSKLLCLVNLQI</sequence>
<evidence type="ECO:0000256" key="4">
    <source>
        <dbReference type="ARBA" id="ARBA00023186"/>
    </source>
</evidence>
<dbReference type="GO" id="GO:0005509">
    <property type="term" value="F:calcium ion binding"/>
    <property type="evidence" value="ECO:0007669"/>
    <property type="project" value="InterPro"/>
</dbReference>
<dbReference type="SUPFAM" id="SSF63887">
    <property type="entry name" value="P-domain of calnexin/calreticulin"/>
    <property type="match status" value="1"/>
</dbReference>
<evidence type="ECO:0000256" key="2">
    <source>
        <dbReference type="ARBA" id="ARBA00010983"/>
    </source>
</evidence>
<dbReference type="PANTHER" id="PTHR11073:SF46">
    <property type="entry name" value="CALRETICULIN"/>
    <property type="match status" value="1"/>
</dbReference>
<dbReference type="InterPro" id="IPR009033">
    <property type="entry name" value="Calreticulin/calnexin_P_dom_sf"/>
</dbReference>
<organism evidence="6 7">
    <name type="scientific">Coptis chinensis</name>
    <dbReference type="NCBI Taxonomy" id="261450"/>
    <lineage>
        <taxon>Eukaryota</taxon>
        <taxon>Viridiplantae</taxon>
        <taxon>Streptophyta</taxon>
        <taxon>Embryophyta</taxon>
        <taxon>Tracheophyta</taxon>
        <taxon>Spermatophyta</taxon>
        <taxon>Magnoliopsida</taxon>
        <taxon>Ranunculales</taxon>
        <taxon>Ranunculaceae</taxon>
        <taxon>Coptidoideae</taxon>
        <taxon>Coptis</taxon>
    </lineage>
</organism>
<dbReference type="SUPFAM" id="SSF49899">
    <property type="entry name" value="Concanavalin A-like lectins/glucanases"/>
    <property type="match status" value="1"/>
</dbReference>
<keyword evidence="4 5" id="KW-0143">Chaperone</keyword>
<dbReference type="AlphaFoldDB" id="A0A835HGN1"/>
<comment type="subcellular location">
    <subcellularLocation>
        <location evidence="1">Endoplasmic reticulum</location>
    </subcellularLocation>
</comment>
<dbReference type="Pfam" id="PF00262">
    <property type="entry name" value="Calreticulin"/>
    <property type="match status" value="1"/>
</dbReference>
<dbReference type="EMBL" id="JADFTS010000007">
    <property type="protein sequence ID" value="KAF9598716.1"/>
    <property type="molecule type" value="Genomic_DNA"/>
</dbReference>